<dbReference type="EMBL" id="JAMYJR010000031">
    <property type="protein sequence ID" value="MCO8274529.1"/>
    <property type="molecule type" value="Genomic_DNA"/>
</dbReference>
<protein>
    <recommendedName>
        <fullName evidence="3">DUF2442 domain-containing protein</fullName>
    </recommendedName>
</protein>
<comment type="caution">
    <text evidence="1">The sequence shown here is derived from an EMBL/GenBank/DDBJ whole genome shotgun (WGS) entry which is preliminary data.</text>
</comment>
<name>A0ABT1DUK7_9ACTN</name>
<organism evidence="1 2">
    <name type="scientific">Paractinoplanes aksuensis</name>
    <dbReference type="NCBI Taxonomy" id="2939490"/>
    <lineage>
        <taxon>Bacteria</taxon>
        <taxon>Bacillati</taxon>
        <taxon>Actinomycetota</taxon>
        <taxon>Actinomycetes</taxon>
        <taxon>Micromonosporales</taxon>
        <taxon>Micromonosporaceae</taxon>
        <taxon>Paractinoplanes</taxon>
    </lineage>
</organism>
<accession>A0ABT1DUK7</accession>
<gene>
    <name evidence="1" type="ORF">M1L60_28415</name>
</gene>
<evidence type="ECO:0008006" key="3">
    <source>
        <dbReference type="Google" id="ProtNLM"/>
    </source>
</evidence>
<evidence type="ECO:0000313" key="2">
    <source>
        <dbReference type="Proteomes" id="UP001523369"/>
    </source>
</evidence>
<proteinExistence type="predicted"/>
<dbReference type="RefSeq" id="WP_253240592.1">
    <property type="nucleotide sequence ID" value="NZ_JAMYJR010000031.1"/>
</dbReference>
<evidence type="ECO:0000313" key="1">
    <source>
        <dbReference type="EMBL" id="MCO8274529.1"/>
    </source>
</evidence>
<dbReference type="Proteomes" id="UP001523369">
    <property type="component" value="Unassembled WGS sequence"/>
</dbReference>
<sequence>MAHTVVPEFLRDGHPIHLGFVEVSQAVWIHHRAIGGQQASARAVREVEASDSLGVRWPRNKRSDDATLILALDVE</sequence>
<keyword evidence="2" id="KW-1185">Reference proteome</keyword>
<reference evidence="1 2" key="1">
    <citation type="submission" date="2022-06" db="EMBL/GenBank/DDBJ databases">
        <title>New Species of the Genus Actinoplanes, ActinopZanes ferrugineus.</title>
        <authorList>
            <person name="Ding P."/>
        </authorList>
    </citation>
    <scope>NUCLEOTIDE SEQUENCE [LARGE SCALE GENOMIC DNA]</scope>
    <source>
        <strain evidence="1 2">TRM88003</strain>
    </source>
</reference>